<keyword evidence="3" id="KW-1185">Reference proteome</keyword>
<evidence type="ECO:0000313" key="2">
    <source>
        <dbReference type="EMBL" id="MCI02586.1"/>
    </source>
</evidence>
<organism evidence="2 3">
    <name type="scientific">Trifolium medium</name>
    <dbReference type="NCBI Taxonomy" id="97028"/>
    <lineage>
        <taxon>Eukaryota</taxon>
        <taxon>Viridiplantae</taxon>
        <taxon>Streptophyta</taxon>
        <taxon>Embryophyta</taxon>
        <taxon>Tracheophyta</taxon>
        <taxon>Spermatophyta</taxon>
        <taxon>Magnoliopsida</taxon>
        <taxon>eudicotyledons</taxon>
        <taxon>Gunneridae</taxon>
        <taxon>Pentapetalae</taxon>
        <taxon>rosids</taxon>
        <taxon>fabids</taxon>
        <taxon>Fabales</taxon>
        <taxon>Fabaceae</taxon>
        <taxon>Papilionoideae</taxon>
        <taxon>50 kb inversion clade</taxon>
        <taxon>NPAAA clade</taxon>
        <taxon>Hologalegina</taxon>
        <taxon>IRL clade</taxon>
        <taxon>Trifolieae</taxon>
        <taxon>Trifolium</taxon>
    </lineage>
</organism>
<keyword evidence="1" id="KW-0732">Signal</keyword>
<sequence length="132" mass="15038">MSERPRPTPPILWYHLREFLVVLIRLKSILSVPHTISICSDCSSSYLTDLTNAPTTNTRSNNFSSNGSHNLLLKFIPLRTTSLDLEQFTSRTPLLILTSHVRNISERHNLFPHLSQTYLYPSTRTPGVHVTP</sequence>
<proteinExistence type="predicted"/>
<dbReference type="Proteomes" id="UP000265520">
    <property type="component" value="Unassembled WGS sequence"/>
</dbReference>
<name>A0A392NU13_9FABA</name>
<reference evidence="2 3" key="1">
    <citation type="journal article" date="2018" name="Front. Plant Sci.">
        <title>Red Clover (Trifolium pratense) and Zigzag Clover (T. medium) - A Picture of Genomic Similarities and Differences.</title>
        <authorList>
            <person name="Dluhosova J."/>
            <person name="Istvanek J."/>
            <person name="Nedelnik J."/>
            <person name="Repkova J."/>
        </authorList>
    </citation>
    <scope>NUCLEOTIDE SEQUENCE [LARGE SCALE GENOMIC DNA]</scope>
    <source>
        <strain evidence="3">cv. 10/8</strain>
        <tissue evidence="2">Leaf</tissue>
    </source>
</reference>
<evidence type="ECO:0000256" key="1">
    <source>
        <dbReference type="SAM" id="SignalP"/>
    </source>
</evidence>
<dbReference type="AlphaFoldDB" id="A0A392NU13"/>
<protein>
    <submittedName>
        <fullName evidence="2">Uncharacterized protein</fullName>
    </submittedName>
</protein>
<evidence type="ECO:0000313" key="3">
    <source>
        <dbReference type="Proteomes" id="UP000265520"/>
    </source>
</evidence>
<dbReference type="EMBL" id="LXQA010049582">
    <property type="protein sequence ID" value="MCI02586.1"/>
    <property type="molecule type" value="Genomic_DNA"/>
</dbReference>
<feature type="signal peptide" evidence="1">
    <location>
        <begin position="1"/>
        <end position="31"/>
    </location>
</feature>
<feature type="chain" id="PRO_5017401894" evidence="1">
    <location>
        <begin position="32"/>
        <end position="132"/>
    </location>
</feature>
<comment type="caution">
    <text evidence="2">The sequence shown here is derived from an EMBL/GenBank/DDBJ whole genome shotgun (WGS) entry which is preliminary data.</text>
</comment>
<accession>A0A392NU13</accession>